<name>A0A2P6CCJ7_9FLAO</name>
<dbReference type="EMBL" id="MSCK01000001">
    <property type="protein sequence ID" value="PQJ72627.1"/>
    <property type="molecule type" value="Genomic_DNA"/>
</dbReference>
<evidence type="ECO:0000259" key="3">
    <source>
        <dbReference type="Pfam" id="PF18962"/>
    </source>
</evidence>
<comment type="caution">
    <text evidence="4">The sequence shown here is derived from an EMBL/GenBank/DDBJ whole genome shotgun (WGS) entry which is preliminary data.</text>
</comment>
<organism evidence="4 5">
    <name type="scientific">Polaribacter butkevichii</name>
    <dbReference type="NCBI Taxonomy" id="218490"/>
    <lineage>
        <taxon>Bacteria</taxon>
        <taxon>Pseudomonadati</taxon>
        <taxon>Bacteroidota</taxon>
        <taxon>Flavobacteriia</taxon>
        <taxon>Flavobacteriales</taxon>
        <taxon>Flavobacteriaceae</taxon>
    </lineage>
</organism>
<feature type="signal peptide" evidence="2">
    <location>
        <begin position="1"/>
        <end position="24"/>
    </location>
</feature>
<keyword evidence="1 2" id="KW-0732">Signal</keyword>
<dbReference type="OrthoDB" id="1442956at2"/>
<dbReference type="AlphaFoldDB" id="A0A2P6CCJ7"/>
<evidence type="ECO:0000313" key="5">
    <source>
        <dbReference type="Proteomes" id="UP000247345"/>
    </source>
</evidence>
<dbReference type="Pfam" id="PF18962">
    <property type="entry name" value="Por_Secre_tail"/>
    <property type="match status" value="1"/>
</dbReference>
<dbReference type="InterPro" id="IPR026444">
    <property type="entry name" value="Secre_tail"/>
</dbReference>
<dbReference type="Proteomes" id="UP000247345">
    <property type="component" value="Unassembled WGS sequence"/>
</dbReference>
<evidence type="ECO:0000313" key="4">
    <source>
        <dbReference type="EMBL" id="PQJ72627.1"/>
    </source>
</evidence>
<dbReference type="NCBIfam" id="TIGR04183">
    <property type="entry name" value="Por_Secre_tail"/>
    <property type="match status" value="1"/>
</dbReference>
<sequence length="318" mass="33665">MKTKLHKALFIGALALLGAQTSQAQQYFGEPFGGTAQKIGTAVGVSDKIQLEDFDGLQGFPDGFNIGANFSADAFGTYYDKSAGGNGVPGNNAGGDVAGTYRPTGEVDIVDIAYDDGTSGYVITGVQGGEYQLITIEVVTSGTYHLNLNFRSFGANKRYQIAKHSIEDLSAPAQTIFNATSADAADGTLASTNDPDDGGYIFRDSHDSQPFVLEAGTYVFRFRTLDGGPNFDYVSFTLDSTDTASVDDAEAKGSSLSAYPNPAIGGVFNLSEESKWEVYNVLGVKMLKGEGTSVDLSQIAKGIYILKTPYTSKTLISK</sequence>
<evidence type="ECO:0000256" key="1">
    <source>
        <dbReference type="ARBA" id="ARBA00022729"/>
    </source>
</evidence>
<evidence type="ECO:0000256" key="2">
    <source>
        <dbReference type="SAM" id="SignalP"/>
    </source>
</evidence>
<proteinExistence type="predicted"/>
<feature type="chain" id="PRO_5015146473" description="Secretion system C-terminal sorting domain-containing protein" evidence="2">
    <location>
        <begin position="25"/>
        <end position="318"/>
    </location>
</feature>
<keyword evidence="5" id="KW-1185">Reference proteome</keyword>
<accession>A0A2P6CCJ7</accession>
<feature type="domain" description="Secretion system C-terminal sorting" evidence="3">
    <location>
        <begin position="259"/>
        <end position="315"/>
    </location>
</feature>
<protein>
    <recommendedName>
        <fullName evidence="3">Secretion system C-terminal sorting domain-containing protein</fullName>
    </recommendedName>
</protein>
<dbReference type="Gene3D" id="2.60.120.260">
    <property type="entry name" value="Galactose-binding domain-like"/>
    <property type="match status" value="1"/>
</dbReference>
<reference evidence="4 5" key="1">
    <citation type="submission" date="2016-12" db="EMBL/GenBank/DDBJ databases">
        <title>Trade-off between light-utilization and light-protection in marine flavobacteria.</title>
        <authorList>
            <person name="Kumagai Y."/>
            <person name="Yoshizawa S."/>
            <person name="Kogure K."/>
            <person name="Iwasaki W."/>
        </authorList>
    </citation>
    <scope>NUCLEOTIDE SEQUENCE [LARGE SCALE GENOMIC DNA]</scope>
    <source>
        <strain evidence="4 5">KCTC 12100</strain>
    </source>
</reference>
<gene>
    <name evidence="4" type="ORF">BTO14_04875</name>
</gene>
<dbReference type="RefSeq" id="WP_105048286.1">
    <property type="nucleotide sequence ID" value="NZ_CP150661.1"/>
</dbReference>